<evidence type="ECO:0000313" key="1">
    <source>
        <dbReference type="EMBL" id="KAJ8112797.1"/>
    </source>
</evidence>
<organism evidence="1 2">
    <name type="scientific">Boeremia exigua</name>
    <dbReference type="NCBI Taxonomy" id="749465"/>
    <lineage>
        <taxon>Eukaryota</taxon>
        <taxon>Fungi</taxon>
        <taxon>Dikarya</taxon>
        <taxon>Ascomycota</taxon>
        <taxon>Pezizomycotina</taxon>
        <taxon>Dothideomycetes</taxon>
        <taxon>Pleosporomycetidae</taxon>
        <taxon>Pleosporales</taxon>
        <taxon>Pleosporineae</taxon>
        <taxon>Didymellaceae</taxon>
        <taxon>Boeremia</taxon>
    </lineage>
</organism>
<dbReference type="EMBL" id="JAPHNI010000297">
    <property type="protein sequence ID" value="KAJ8112797.1"/>
    <property type="molecule type" value="Genomic_DNA"/>
</dbReference>
<comment type="caution">
    <text evidence="1">The sequence shown here is derived from an EMBL/GenBank/DDBJ whole genome shotgun (WGS) entry which is preliminary data.</text>
</comment>
<keyword evidence="2" id="KW-1185">Reference proteome</keyword>
<accession>A0ACC2ICF7</accession>
<proteinExistence type="predicted"/>
<name>A0ACC2ICF7_9PLEO</name>
<protein>
    <submittedName>
        <fullName evidence="1">Uncharacterized protein</fullName>
    </submittedName>
</protein>
<sequence>MHAIGKLLWNGRSQCLRWFRNLSPASFEDDVGPGGIQSVWTFSHVVFQSILCASKFCIVVKEQSPKICFVSSLLLHAAVVGGDAGVANGGCEAVVMFKAVEAGGPLNIEVLL</sequence>
<reference evidence="1" key="1">
    <citation type="submission" date="2022-11" db="EMBL/GenBank/DDBJ databases">
        <title>Genome Sequence of Boeremia exigua.</title>
        <authorList>
            <person name="Buettner E."/>
        </authorList>
    </citation>
    <scope>NUCLEOTIDE SEQUENCE</scope>
    <source>
        <strain evidence="1">CU02</strain>
    </source>
</reference>
<gene>
    <name evidence="1" type="ORF">OPT61_g4914</name>
</gene>
<evidence type="ECO:0000313" key="2">
    <source>
        <dbReference type="Proteomes" id="UP001153331"/>
    </source>
</evidence>
<dbReference type="Proteomes" id="UP001153331">
    <property type="component" value="Unassembled WGS sequence"/>
</dbReference>